<evidence type="ECO:0000256" key="4">
    <source>
        <dbReference type="ARBA" id="ARBA00022454"/>
    </source>
</evidence>
<feature type="region of interest" description="Disordered" evidence="10">
    <location>
        <begin position="1"/>
        <end position="99"/>
    </location>
</feature>
<evidence type="ECO:0000256" key="2">
    <source>
        <dbReference type="ARBA" id="ARBA00004286"/>
    </source>
</evidence>
<gene>
    <name evidence="12" type="ORF">PLOB_00001435</name>
</gene>
<feature type="region of interest" description="Disordered" evidence="10">
    <location>
        <begin position="171"/>
        <end position="212"/>
    </location>
</feature>
<evidence type="ECO:0000313" key="12">
    <source>
        <dbReference type="EMBL" id="CAH3155653.1"/>
    </source>
</evidence>
<keyword evidence="8" id="KW-0544">Nucleosome core</keyword>
<dbReference type="Pfam" id="PF01661">
    <property type="entry name" value="Macro"/>
    <property type="match status" value="1"/>
</dbReference>
<dbReference type="SUPFAM" id="SSF52949">
    <property type="entry name" value="Macro domain-like"/>
    <property type="match status" value="1"/>
</dbReference>
<dbReference type="CDD" id="cd02904">
    <property type="entry name" value="Macro_H2A-like"/>
    <property type="match status" value="1"/>
</dbReference>
<dbReference type="Gene3D" id="1.10.20.10">
    <property type="entry name" value="Histone, subunit A"/>
    <property type="match status" value="1"/>
</dbReference>
<evidence type="ECO:0000256" key="1">
    <source>
        <dbReference type="ARBA" id="ARBA00004123"/>
    </source>
</evidence>
<feature type="compositionally biased region" description="Polar residues" evidence="10">
    <location>
        <begin position="11"/>
        <end position="22"/>
    </location>
</feature>
<dbReference type="InterPro" id="IPR025214">
    <property type="entry name" value="CENP-U"/>
</dbReference>
<dbReference type="Gene3D" id="3.40.220.10">
    <property type="entry name" value="Leucine Aminopeptidase, subunit E, domain 1"/>
    <property type="match status" value="1"/>
</dbReference>
<accession>A0ABN8Q2Z4</accession>
<dbReference type="CDD" id="cd00074">
    <property type="entry name" value="HFD_H2A"/>
    <property type="match status" value="1"/>
</dbReference>
<evidence type="ECO:0000256" key="7">
    <source>
        <dbReference type="ARBA" id="ARBA00023242"/>
    </source>
</evidence>
<evidence type="ECO:0000313" key="13">
    <source>
        <dbReference type="Proteomes" id="UP001159405"/>
    </source>
</evidence>
<evidence type="ECO:0000256" key="5">
    <source>
        <dbReference type="ARBA" id="ARBA00022853"/>
    </source>
</evidence>
<feature type="domain" description="Macro" evidence="11">
    <location>
        <begin position="639"/>
        <end position="823"/>
    </location>
</feature>
<keyword evidence="13" id="KW-1185">Reference proteome</keyword>
<dbReference type="EMBL" id="CALNXK010000102">
    <property type="protein sequence ID" value="CAH3155653.1"/>
    <property type="molecule type" value="Genomic_DNA"/>
</dbReference>
<feature type="compositionally biased region" description="Polar residues" evidence="10">
    <location>
        <begin position="88"/>
        <end position="98"/>
    </location>
</feature>
<feature type="compositionally biased region" description="Basic and acidic residues" evidence="10">
    <location>
        <begin position="196"/>
        <end position="205"/>
    </location>
</feature>
<dbReference type="InterPro" id="IPR043472">
    <property type="entry name" value="Macro_dom-like"/>
</dbReference>
<keyword evidence="9" id="KW-0175">Coiled coil</keyword>
<dbReference type="PRINTS" id="PR00620">
    <property type="entry name" value="HISTONEH2A"/>
</dbReference>
<name>A0ABN8Q2Z4_9CNID</name>
<keyword evidence="4" id="KW-0158">Chromosome</keyword>
<feature type="coiled-coil region" evidence="9">
    <location>
        <begin position="288"/>
        <end position="336"/>
    </location>
</feature>
<comment type="similarity">
    <text evidence="3">Belongs to the histone H2A family.</text>
</comment>
<dbReference type="SMART" id="SM00414">
    <property type="entry name" value="H2A"/>
    <property type="match status" value="1"/>
</dbReference>
<protein>
    <recommendedName>
        <fullName evidence="11">Macro domain-containing protein</fullName>
    </recommendedName>
</protein>
<dbReference type="InterPro" id="IPR002589">
    <property type="entry name" value="Macro_dom"/>
</dbReference>
<dbReference type="PANTHER" id="PTHR23430">
    <property type="entry name" value="HISTONE H2A"/>
    <property type="match status" value="1"/>
</dbReference>
<evidence type="ECO:0000256" key="6">
    <source>
        <dbReference type="ARBA" id="ARBA00023125"/>
    </source>
</evidence>
<dbReference type="InterPro" id="IPR002119">
    <property type="entry name" value="Histone_H2A"/>
</dbReference>
<dbReference type="PROSITE" id="PS51154">
    <property type="entry name" value="MACRO"/>
    <property type="match status" value="1"/>
</dbReference>
<evidence type="ECO:0000259" key="11">
    <source>
        <dbReference type="PROSITE" id="PS51154"/>
    </source>
</evidence>
<keyword evidence="6" id="KW-0238">DNA-binding</keyword>
<proteinExistence type="inferred from homology"/>
<dbReference type="InterPro" id="IPR032454">
    <property type="entry name" value="Histone_H2A_C"/>
</dbReference>
<feature type="region of interest" description="Disordered" evidence="10">
    <location>
        <begin position="567"/>
        <end position="635"/>
    </location>
</feature>
<comment type="caution">
    <text evidence="12">The sequence shown here is derived from an EMBL/GenBank/DDBJ whole genome shotgun (WGS) entry which is preliminary data.</text>
</comment>
<dbReference type="InterPro" id="IPR007125">
    <property type="entry name" value="H2A/H2B/H3"/>
</dbReference>
<dbReference type="InterPro" id="IPR032458">
    <property type="entry name" value="Histone_H2A_CS"/>
</dbReference>
<dbReference type="InterPro" id="IPR035796">
    <property type="entry name" value="Macro_H2A"/>
</dbReference>
<dbReference type="InterPro" id="IPR009072">
    <property type="entry name" value="Histone-fold"/>
</dbReference>
<reference evidence="12 13" key="1">
    <citation type="submission" date="2022-05" db="EMBL/GenBank/DDBJ databases">
        <authorList>
            <consortium name="Genoscope - CEA"/>
            <person name="William W."/>
        </authorList>
    </citation>
    <scope>NUCLEOTIDE SEQUENCE [LARGE SCALE GENOMIC DNA]</scope>
</reference>
<keyword evidence="5" id="KW-0156">Chromatin regulator</keyword>
<evidence type="ECO:0000256" key="9">
    <source>
        <dbReference type="SAM" id="Coils"/>
    </source>
</evidence>
<keyword evidence="7" id="KW-0539">Nucleus</keyword>
<sequence length="824" mass="90242">MAAEVDDDPPISQNSELSSFRSFKQAGLDRRRPSKRQTTVRSFKIKTSWSSDASSTANTIVSSQKSSTDFPRTQELSTIAPSPVQLPLETSTTSNSRSPVLKHTVALDPEPQDTSSSSVVEWASPVNVLPDPIQMPIILRSRVPRESPSSIVLESPQAHLLQTDEAASVIKIPSPSQKTPLSVPGKLKAKRGRKRTKDDAESRTTEEEDSLENEYRENNFVRLFNADQGRKNSISEITDLDVILTAIEEEALDVRNEMRSSAGKQAIKEFFIQMRKSFSETIDIYKENHMLKADLRKAKSKVNKLRKELLSVQQKRTRISAKLESEKKKLQESSERQKVLEDFSSFLVKLEALHKECQTDPTAKKGSKVDYGSFSNLPSLIIEGHGLLTAANQVNSINFTGQQRIFTVTLYSIYGSALCWLPSVDWLIRTLTDATLHANFAFVVCELNMSARGGKAAKRAKAISRSAKAGLQFPVSRVHRYLRQATHHYRIASGAPVYQAAVMEYLTAEILELAGNAARDNKKTRIIPRHILLAVANDEELHQLLKGVTIASGGVLPNIHPELLKKRKGGKLVAPEELKPKKPRVSTAPKQKAGTSGKKMPASPAKKTPEKSQASGKGKKKGPAAKKGADKSGPGAGISVLSEKALFLGQKLSVIQGDIAAIEADAIVHPTNATFYLGGEVGSVLEKAGGKEFKDEVKKLSESHGPLELASAAICDGRNLKAQYVIHVHSPTWGDETESTENLDKAVKNILTLADEKNIKSIAMPSIGSGANNFPKQIAAQTILKAISNYFVSVMASSLKQIYFVLYDMESIGTYTMELARLDS</sequence>
<dbReference type="SUPFAM" id="SSF47113">
    <property type="entry name" value="Histone-fold"/>
    <property type="match status" value="1"/>
</dbReference>
<dbReference type="Pfam" id="PF00125">
    <property type="entry name" value="Histone"/>
    <property type="match status" value="1"/>
</dbReference>
<organism evidence="12 13">
    <name type="scientific">Porites lobata</name>
    <dbReference type="NCBI Taxonomy" id="104759"/>
    <lineage>
        <taxon>Eukaryota</taxon>
        <taxon>Metazoa</taxon>
        <taxon>Cnidaria</taxon>
        <taxon>Anthozoa</taxon>
        <taxon>Hexacorallia</taxon>
        <taxon>Scleractinia</taxon>
        <taxon>Fungiina</taxon>
        <taxon>Poritidae</taxon>
        <taxon>Porites</taxon>
    </lineage>
</organism>
<dbReference type="PROSITE" id="PS00046">
    <property type="entry name" value="HISTONE_H2A"/>
    <property type="match status" value="1"/>
</dbReference>
<comment type="subcellular location">
    <subcellularLocation>
        <location evidence="2">Chromosome</location>
    </subcellularLocation>
    <subcellularLocation>
        <location evidence="1">Nucleus</location>
    </subcellularLocation>
</comment>
<evidence type="ECO:0000256" key="10">
    <source>
        <dbReference type="SAM" id="MobiDB-lite"/>
    </source>
</evidence>
<evidence type="ECO:0000256" key="8">
    <source>
        <dbReference type="ARBA" id="ARBA00023269"/>
    </source>
</evidence>
<dbReference type="Pfam" id="PF13097">
    <property type="entry name" value="CENP-U"/>
    <property type="match status" value="1"/>
</dbReference>
<evidence type="ECO:0000256" key="3">
    <source>
        <dbReference type="ARBA" id="ARBA00010691"/>
    </source>
</evidence>
<dbReference type="SMART" id="SM00506">
    <property type="entry name" value="A1pp"/>
    <property type="match status" value="1"/>
</dbReference>
<dbReference type="Proteomes" id="UP001159405">
    <property type="component" value="Unassembled WGS sequence"/>
</dbReference>
<feature type="compositionally biased region" description="Polar residues" evidence="10">
    <location>
        <begin position="36"/>
        <end position="80"/>
    </location>
</feature>
<dbReference type="Pfam" id="PF16211">
    <property type="entry name" value="Histone_H2A_C"/>
    <property type="match status" value="1"/>
</dbReference>